<protein>
    <submittedName>
        <fullName evidence="4">Zinc finger-containing ubiquitin peptidase 1</fullName>
        <ecNumber evidence="4">3.4.19.12</ecNumber>
    </submittedName>
</protein>
<gene>
    <name evidence="4" type="ORF">BLNAU_15758</name>
</gene>
<name>A0ABQ9XDA6_9EUKA</name>
<dbReference type="Gene3D" id="3.90.70.130">
    <property type="match status" value="1"/>
</dbReference>
<feature type="region of interest" description="Disordered" evidence="2">
    <location>
        <begin position="1"/>
        <end position="25"/>
    </location>
</feature>
<reference evidence="4 5" key="1">
    <citation type="journal article" date="2022" name="bioRxiv">
        <title>Genomics of Preaxostyla Flagellates Illuminates Evolutionary Transitions and the Path Towards Mitochondrial Loss.</title>
        <authorList>
            <person name="Novak L.V.F."/>
            <person name="Treitli S.C."/>
            <person name="Pyrih J."/>
            <person name="Halakuc P."/>
            <person name="Pipaliya S.V."/>
            <person name="Vacek V."/>
            <person name="Brzon O."/>
            <person name="Soukal P."/>
            <person name="Eme L."/>
            <person name="Dacks J.B."/>
            <person name="Karnkowska A."/>
            <person name="Elias M."/>
            <person name="Hampl V."/>
        </authorList>
    </citation>
    <scope>NUCLEOTIDE SEQUENCE [LARGE SCALE GENOMIC DNA]</scope>
    <source>
        <strain evidence="4">NAU3</strain>
        <tissue evidence="4">Gut</tissue>
    </source>
</reference>
<keyword evidence="1 4" id="KW-0378">Hydrolase</keyword>
<sequence length="290" mass="33406">MNKPPTIEKTKRQRSTKDPVNWKKPPIPDISTHLQTYLETSKAFKTQKSVNLSPTLDYIHVETDDKSWGCGYRNIMMLYSSLIQYPLFRAEFERKKLPLTLSIMDIQHTIEEGWKSGLDPRGFREFKGKLVATTKFIGSTEMWVFFRYLNVPVQLIRFTDAPLDLISFTCHFYSRQHDLQRSSPRIGERITSPMILQGNGHSKIIVGSIQSKKALIILDPSSRTQISNLPDIKLCIKSLLNDSERIRSFSKLVDVVFVDELCLLFPEHPLYQTSPGHLKLTTIPPLPEEE</sequence>
<dbReference type="Pfam" id="PF07910">
    <property type="entry name" value="Peptidase_C78"/>
    <property type="match status" value="1"/>
</dbReference>
<organism evidence="4 5">
    <name type="scientific">Blattamonas nauphoetae</name>
    <dbReference type="NCBI Taxonomy" id="2049346"/>
    <lineage>
        <taxon>Eukaryota</taxon>
        <taxon>Metamonada</taxon>
        <taxon>Preaxostyla</taxon>
        <taxon>Oxymonadida</taxon>
        <taxon>Blattamonas</taxon>
    </lineage>
</organism>
<accession>A0ABQ9XDA6</accession>
<dbReference type="GO" id="GO:0004843">
    <property type="term" value="F:cysteine-type deubiquitinase activity"/>
    <property type="evidence" value="ECO:0007669"/>
    <property type="project" value="UniProtKB-EC"/>
</dbReference>
<proteinExistence type="predicted"/>
<evidence type="ECO:0000259" key="3">
    <source>
        <dbReference type="Pfam" id="PF07910"/>
    </source>
</evidence>
<dbReference type="EC" id="3.4.19.12" evidence="4"/>
<dbReference type="EMBL" id="JARBJD010000159">
    <property type="protein sequence ID" value="KAK2949277.1"/>
    <property type="molecule type" value="Genomic_DNA"/>
</dbReference>
<feature type="compositionally biased region" description="Basic and acidic residues" evidence="2">
    <location>
        <begin position="1"/>
        <end position="21"/>
    </location>
</feature>
<evidence type="ECO:0000313" key="5">
    <source>
        <dbReference type="Proteomes" id="UP001281761"/>
    </source>
</evidence>
<evidence type="ECO:0000256" key="1">
    <source>
        <dbReference type="ARBA" id="ARBA00022801"/>
    </source>
</evidence>
<keyword evidence="5" id="KW-1185">Reference proteome</keyword>
<dbReference type="InterPro" id="IPR012462">
    <property type="entry name" value="UFSP1/2_DUB_cat"/>
</dbReference>
<dbReference type="Proteomes" id="UP001281761">
    <property type="component" value="Unassembled WGS sequence"/>
</dbReference>
<evidence type="ECO:0000313" key="4">
    <source>
        <dbReference type="EMBL" id="KAK2949277.1"/>
    </source>
</evidence>
<comment type="caution">
    <text evidence="4">The sequence shown here is derived from an EMBL/GenBank/DDBJ whole genome shotgun (WGS) entry which is preliminary data.</text>
</comment>
<evidence type="ECO:0000256" key="2">
    <source>
        <dbReference type="SAM" id="MobiDB-lite"/>
    </source>
</evidence>
<feature type="domain" description="UFSP1/2/DUB catalytic" evidence="3">
    <location>
        <begin position="49"/>
        <end position="227"/>
    </location>
</feature>